<feature type="transmembrane region" description="Helical" evidence="1">
    <location>
        <begin position="20"/>
        <end position="39"/>
    </location>
</feature>
<accession>A0A845SP43</accession>
<reference evidence="2 3" key="2">
    <citation type="submission" date="2020-02" db="EMBL/GenBank/DDBJ databases">
        <title>The new genus of Enterobacteriales.</title>
        <authorList>
            <person name="Kim I.S."/>
        </authorList>
    </citation>
    <scope>NUCLEOTIDE SEQUENCE [LARGE SCALE GENOMIC DNA]</scope>
    <source>
        <strain evidence="2 3">SAP-6</strain>
    </source>
</reference>
<keyword evidence="1" id="KW-0812">Transmembrane</keyword>
<protein>
    <submittedName>
        <fullName evidence="2">YshB family small membrane protein</fullName>
    </submittedName>
</protein>
<dbReference type="InterPro" id="IPR047812">
    <property type="entry name" value="YshB"/>
</dbReference>
<keyword evidence="3" id="KW-1185">Reference proteome</keyword>
<evidence type="ECO:0000313" key="3">
    <source>
        <dbReference type="Proteomes" id="UP000461443"/>
    </source>
</evidence>
<evidence type="ECO:0000313" key="2">
    <source>
        <dbReference type="EMBL" id="NDL64716.1"/>
    </source>
</evidence>
<dbReference type="RefSeq" id="WP_162367431.1">
    <property type="nucleotide sequence ID" value="NZ_WUBS01000014.1"/>
</dbReference>
<organism evidence="2 3">
    <name type="scientific">Acerihabitans arboris</name>
    <dbReference type="NCBI Taxonomy" id="2691583"/>
    <lineage>
        <taxon>Bacteria</taxon>
        <taxon>Pseudomonadati</taxon>
        <taxon>Pseudomonadota</taxon>
        <taxon>Gammaproteobacteria</taxon>
        <taxon>Enterobacterales</taxon>
        <taxon>Pectobacteriaceae</taxon>
        <taxon>Acerihabitans</taxon>
    </lineage>
</organism>
<dbReference type="NCBIfam" id="NF033841">
    <property type="entry name" value="small_YshB"/>
    <property type="match status" value="1"/>
</dbReference>
<comment type="caution">
    <text evidence="2">The sequence shown here is derived from an EMBL/GenBank/DDBJ whole genome shotgun (WGS) entry which is preliminary data.</text>
</comment>
<proteinExistence type="predicted"/>
<evidence type="ECO:0000256" key="1">
    <source>
        <dbReference type="SAM" id="Phobius"/>
    </source>
</evidence>
<dbReference type="Proteomes" id="UP000461443">
    <property type="component" value="Unassembled WGS sequence"/>
</dbReference>
<keyword evidence="1" id="KW-1133">Transmembrane helix</keyword>
<dbReference type="AlphaFoldDB" id="A0A845SP43"/>
<dbReference type="EMBL" id="WUBS01000014">
    <property type="protein sequence ID" value="NDL64716.1"/>
    <property type="molecule type" value="Genomic_DNA"/>
</dbReference>
<sequence length="40" mass="4075">MLDSLINLISQGADMTAAVGHAPQTALAAILCAALLNFFS</sequence>
<keyword evidence="1" id="KW-0472">Membrane</keyword>
<name>A0A845SP43_9GAMM</name>
<reference evidence="2 3" key="1">
    <citation type="submission" date="2019-12" db="EMBL/GenBank/DDBJ databases">
        <authorList>
            <person name="Lee S.D."/>
        </authorList>
    </citation>
    <scope>NUCLEOTIDE SEQUENCE [LARGE SCALE GENOMIC DNA]</scope>
    <source>
        <strain evidence="2 3">SAP-6</strain>
    </source>
</reference>
<gene>
    <name evidence="2" type="primary">yshB</name>
    <name evidence="2" type="ORF">GRH90_18440</name>
</gene>